<feature type="transmembrane region" description="Helical" evidence="1">
    <location>
        <begin position="109"/>
        <end position="128"/>
    </location>
</feature>
<name>A0ABX5XXN6_9BACT</name>
<feature type="transmembrane region" description="Helical" evidence="1">
    <location>
        <begin position="135"/>
        <end position="156"/>
    </location>
</feature>
<feature type="transmembrane region" description="Helical" evidence="1">
    <location>
        <begin position="44"/>
        <end position="66"/>
    </location>
</feature>
<evidence type="ECO:0008006" key="4">
    <source>
        <dbReference type="Google" id="ProtNLM"/>
    </source>
</evidence>
<keyword evidence="1" id="KW-1133">Transmembrane helix</keyword>
<feature type="transmembrane region" description="Helical" evidence="1">
    <location>
        <begin position="87"/>
        <end position="103"/>
    </location>
</feature>
<protein>
    <recommendedName>
        <fullName evidence="4">Tripartite tricarboxylate transporter TctB family protein</fullName>
    </recommendedName>
</protein>
<proteinExistence type="predicted"/>
<dbReference type="Proteomes" id="UP000318081">
    <property type="component" value="Chromosome"/>
</dbReference>
<gene>
    <name evidence="2" type="ORF">TBK1r_52280</name>
</gene>
<feature type="transmembrane region" description="Helical" evidence="1">
    <location>
        <begin position="12"/>
        <end position="32"/>
    </location>
</feature>
<accession>A0ABX5XXN6</accession>
<evidence type="ECO:0000256" key="1">
    <source>
        <dbReference type="SAM" id="Phobius"/>
    </source>
</evidence>
<dbReference type="EMBL" id="CP036432">
    <property type="protein sequence ID" value="QDV86210.1"/>
    <property type="molecule type" value="Genomic_DNA"/>
</dbReference>
<keyword evidence="3" id="KW-1185">Reference proteome</keyword>
<evidence type="ECO:0000313" key="3">
    <source>
        <dbReference type="Proteomes" id="UP000318081"/>
    </source>
</evidence>
<organism evidence="2 3">
    <name type="scientific">Stieleria magnilauensis</name>
    <dbReference type="NCBI Taxonomy" id="2527963"/>
    <lineage>
        <taxon>Bacteria</taxon>
        <taxon>Pseudomonadati</taxon>
        <taxon>Planctomycetota</taxon>
        <taxon>Planctomycetia</taxon>
        <taxon>Pirellulales</taxon>
        <taxon>Pirellulaceae</taxon>
        <taxon>Stieleria</taxon>
    </lineage>
</organism>
<evidence type="ECO:0000313" key="2">
    <source>
        <dbReference type="EMBL" id="QDV86210.1"/>
    </source>
</evidence>
<sequence>MHLNRILGTIAAIWGAGGAIAILAYAVVRMVGHTRDAFMTPWSLWHYLVLVSWAVFMAYSEGYRGFQRGYSPRVAARALYLRRRSTLSRLLLAPLFCMGFFHAPRKRRITVFVLLILIASIVVCFQFIPQPWRGILDFGVIIGLSWGIITTLLFLAKFWMLPEVPFDAEVVEPSGP</sequence>
<reference evidence="2 3" key="1">
    <citation type="submission" date="2019-02" db="EMBL/GenBank/DDBJ databases">
        <title>Deep-cultivation of Planctomycetes and their phenomic and genomic characterization uncovers novel biology.</title>
        <authorList>
            <person name="Wiegand S."/>
            <person name="Jogler M."/>
            <person name="Boedeker C."/>
            <person name="Pinto D."/>
            <person name="Vollmers J."/>
            <person name="Rivas-Marin E."/>
            <person name="Kohn T."/>
            <person name="Peeters S.H."/>
            <person name="Heuer A."/>
            <person name="Rast P."/>
            <person name="Oberbeckmann S."/>
            <person name="Bunk B."/>
            <person name="Jeske O."/>
            <person name="Meyerdierks A."/>
            <person name="Storesund J.E."/>
            <person name="Kallscheuer N."/>
            <person name="Luecker S."/>
            <person name="Lage O.M."/>
            <person name="Pohl T."/>
            <person name="Merkel B.J."/>
            <person name="Hornburger P."/>
            <person name="Mueller R.-W."/>
            <person name="Bruemmer F."/>
            <person name="Labrenz M."/>
            <person name="Spormann A.M."/>
            <person name="Op den Camp H."/>
            <person name="Overmann J."/>
            <person name="Amann R."/>
            <person name="Jetten M.S.M."/>
            <person name="Mascher T."/>
            <person name="Medema M.H."/>
            <person name="Devos D.P."/>
            <person name="Kaster A.-K."/>
            <person name="Ovreas L."/>
            <person name="Rohde M."/>
            <person name="Galperin M.Y."/>
            <person name="Jogler C."/>
        </authorList>
    </citation>
    <scope>NUCLEOTIDE SEQUENCE [LARGE SCALE GENOMIC DNA]</scope>
    <source>
        <strain evidence="2 3">TBK1r</strain>
    </source>
</reference>
<keyword evidence="1" id="KW-0472">Membrane</keyword>
<keyword evidence="1" id="KW-0812">Transmembrane</keyword>